<evidence type="ECO:0000256" key="2">
    <source>
        <dbReference type="ARBA" id="ARBA00008163"/>
    </source>
</evidence>
<keyword evidence="10" id="KW-1185">Reference proteome</keyword>
<dbReference type="RefSeq" id="WP_187672592.1">
    <property type="nucleotide sequence ID" value="NZ_CAJFCI010000072.1"/>
</dbReference>
<dbReference type="Gene3D" id="2.40.160.60">
    <property type="entry name" value="Outer membrane protein transport protein (OMPP1/FadL/TodX)"/>
    <property type="match status" value="1"/>
</dbReference>
<dbReference type="PANTHER" id="PTHR35093">
    <property type="entry name" value="OUTER MEMBRANE PROTEIN NMB0088-RELATED"/>
    <property type="match status" value="1"/>
</dbReference>
<dbReference type="GO" id="GO:0015483">
    <property type="term" value="F:long-chain fatty acid transporting porin activity"/>
    <property type="evidence" value="ECO:0007669"/>
    <property type="project" value="TreeGrafter"/>
</dbReference>
<evidence type="ECO:0000256" key="1">
    <source>
        <dbReference type="ARBA" id="ARBA00004571"/>
    </source>
</evidence>
<evidence type="ECO:0000256" key="4">
    <source>
        <dbReference type="ARBA" id="ARBA00022692"/>
    </source>
</evidence>
<feature type="chain" id="PRO_5030667174" evidence="8">
    <location>
        <begin position="22"/>
        <end position="423"/>
    </location>
</feature>
<evidence type="ECO:0000256" key="7">
    <source>
        <dbReference type="ARBA" id="ARBA00023237"/>
    </source>
</evidence>
<comment type="subcellular location">
    <subcellularLocation>
        <location evidence="1">Cell outer membrane</location>
        <topology evidence="1">Multi-pass membrane protein</topology>
    </subcellularLocation>
</comment>
<dbReference type="PANTHER" id="PTHR35093:SF8">
    <property type="entry name" value="OUTER MEMBRANE PROTEIN NMB0088-RELATED"/>
    <property type="match status" value="1"/>
</dbReference>
<accession>A0A7U7EQH0</accession>
<dbReference type="AlphaFoldDB" id="A0A7U7EQH0"/>
<dbReference type="SUPFAM" id="SSF56935">
    <property type="entry name" value="Porins"/>
    <property type="match status" value="1"/>
</dbReference>
<dbReference type="InterPro" id="IPR005017">
    <property type="entry name" value="OMPP1/FadL/TodX"/>
</dbReference>
<dbReference type="GO" id="GO:0009279">
    <property type="term" value="C:cell outer membrane"/>
    <property type="evidence" value="ECO:0007669"/>
    <property type="project" value="UniProtKB-SubCell"/>
</dbReference>
<evidence type="ECO:0000256" key="6">
    <source>
        <dbReference type="ARBA" id="ARBA00023136"/>
    </source>
</evidence>
<keyword evidence="7" id="KW-0998">Cell outer membrane</keyword>
<dbReference type="EMBL" id="CAJFCI010000072">
    <property type="protein sequence ID" value="CAD5109279.1"/>
    <property type="molecule type" value="Genomic_DNA"/>
</dbReference>
<evidence type="ECO:0000313" key="9">
    <source>
        <dbReference type="EMBL" id="CAD5109279.1"/>
    </source>
</evidence>
<keyword evidence="4" id="KW-0812">Transmembrane</keyword>
<feature type="signal peptide" evidence="8">
    <location>
        <begin position="1"/>
        <end position="21"/>
    </location>
</feature>
<protein>
    <submittedName>
        <fullName evidence="9">Outer membrane protein P1</fullName>
    </submittedName>
</protein>
<evidence type="ECO:0000256" key="8">
    <source>
        <dbReference type="SAM" id="SignalP"/>
    </source>
</evidence>
<name>A0A7U7EQH0_9GAMM</name>
<sequence length="423" mass="46227">MKPFSTLIALPLLGIAAGVQAGGVSLYEVGQEDMGLANAGAAARAQDPSVLMSNPAGIANLEGTQINLAGQLVLGHLRFDRDGDNTTSGNEGGNALDALPGSSFFISHQLDDRATIGFGMYGNFGLALNYDDDWAGRYFVQDTALLGISFQPTFAYRFTDDLAVGIGPRLMYGVFRSEMAIDNNPLGFGDQPDGQLEYRSHDWGAGVNAGLLYSLSPGTRLGLAYTSKIDLQFEDRPSLDGIDNPILEVSLRRLAADQLSIDMRVPQSVIASLYHELNPEWTLLASAGWQDWSEFGKMSIDIDGQNPQGLTADRRYKDTWHLSLGAQRHLSPRLRWNMGLAYDSSAVDDEDRTVDNPMAETWRLATGFNYRLDEGLDLNVSYALVWLGDMEVDQQKRVSGKRVSGEYSNSALHILGGGVIWRF</sequence>
<keyword evidence="3" id="KW-1134">Transmembrane beta strand</keyword>
<comment type="caution">
    <text evidence="9">The sequence shown here is derived from an EMBL/GenBank/DDBJ whole genome shotgun (WGS) entry which is preliminary data.</text>
</comment>
<dbReference type="Pfam" id="PF03349">
    <property type="entry name" value="Toluene_X"/>
    <property type="match status" value="1"/>
</dbReference>
<gene>
    <name evidence="9" type="primary">ompP1</name>
    <name evidence="9" type="ORF">PSEWESI4_03575</name>
</gene>
<comment type="similarity">
    <text evidence="2">Belongs to the OmpP1/FadL family.</text>
</comment>
<organism evidence="9 10">
    <name type="scientific">Zestomonas carbonaria</name>
    <dbReference type="NCBI Taxonomy" id="2762745"/>
    <lineage>
        <taxon>Bacteria</taxon>
        <taxon>Pseudomonadati</taxon>
        <taxon>Pseudomonadota</taxon>
        <taxon>Gammaproteobacteria</taxon>
        <taxon>Pseudomonadales</taxon>
        <taxon>Pseudomonadaceae</taxon>
        <taxon>Zestomonas</taxon>
    </lineage>
</organism>
<evidence type="ECO:0000313" key="10">
    <source>
        <dbReference type="Proteomes" id="UP000583387"/>
    </source>
</evidence>
<keyword evidence="5 8" id="KW-0732">Signal</keyword>
<proteinExistence type="inferred from homology"/>
<reference evidence="9 10" key="1">
    <citation type="submission" date="2020-08" db="EMBL/GenBank/DDBJ databases">
        <authorList>
            <person name="Criscuolo A."/>
        </authorList>
    </citation>
    <scope>NUCLEOTIDE SEQUENCE [LARGE SCALE GENOMIC DNA]</scope>
    <source>
        <strain evidence="9">CIP111764</strain>
    </source>
</reference>
<evidence type="ECO:0000256" key="5">
    <source>
        <dbReference type="ARBA" id="ARBA00022729"/>
    </source>
</evidence>
<evidence type="ECO:0000256" key="3">
    <source>
        <dbReference type="ARBA" id="ARBA00022452"/>
    </source>
</evidence>
<keyword evidence="6" id="KW-0472">Membrane</keyword>
<dbReference type="Proteomes" id="UP000583387">
    <property type="component" value="Unassembled WGS sequence"/>
</dbReference>